<dbReference type="InterPro" id="IPR011576">
    <property type="entry name" value="Pyridox_Oxase_N"/>
</dbReference>
<dbReference type="InterPro" id="IPR019920">
    <property type="entry name" value="F420-binding_dom_put"/>
</dbReference>
<feature type="region of interest" description="Disordered" evidence="2">
    <location>
        <begin position="1"/>
        <end position="20"/>
    </location>
</feature>
<accession>D6A449</accession>
<dbReference type="Gene3D" id="2.30.110.10">
    <property type="entry name" value="Electron Transport, Fmn-binding Protein, Chain A"/>
    <property type="match status" value="1"/>
</dbReference>
<dbReference type="eggNOG" id="COG3576">
    <property type="taxonomic scope" value="Bacteria"/>
</dbReference>
<dbReference type="Pfam" id="PF01243">
    <property type="entry name" value="PNPOx_N"/>
    <property type="match status" value="1"/>
</dbReference>
<dbReference type="InterPro" id="IPR012349">
    <property type="entry name" value="Split_barrel_FMN-bd"/>
</dbReference>
<dbReference type="EMBL" id="DS999641">
    <property type="protein sequence ID" value="EFE71603.2"/>
    <property type="molecule type" value="Genomic_DNA"/>
</dbReference>
<keyword evidence="1" id="KW-0560">Oxidoreductase</keyword>
<protein>
    <recommendedName>
        <fullName evidence="3">Pyridoxamine 5'-phosphate oxidase N-terminal domain-containing protein</fullName>
    </recommendedName>
</protein>
<evidence type="ECO:0000313" key="4">
    <source>
        <dbReference type="EMBL" id="EFE71603.2"/>
    </source>
</evidence>
<evidence type="ECO:0000256" key="2">
    <source>
        <dbReference type="SAM" id="MobiDB-lite"/>
    </source>
</evidence>
<gene>
    <name evidence="4" type="ORF">SSFG_06839</name>
</gene>
<evidence type="ECO:0000256" key="1">
    <source>
        <dbReference type="ARBA" id="ARBA00023002"/>
    </source>
</evidence>
<feature type="domain" description="Pyridoxamine 5'-phosphate oxidase N-terminal" evidence="3">
    <location>
        <begin position="33"/>
        <end position="146"/>
    </location>
</feature>
<dbReference type="PANTHER" id="PTHR35176">
    <property type="entry name" value="HEME OXYGENASE HI_0854-RELATED"/>
    <property type="match status" value="1"/>
</dbReference>
<dbReference type="AlphaFoldDB" id="D6A449"/>
<dbReference type="NCBIfam" id="TIGR03618">
    <property type="entry name" value="Rv1155_F420"/>
    <property type="match status" value="1"/>
</dbReference>
<reference evidence="5" key="1">
    <citation type="submission" date="2008-12" db="EMBL/GenBank/DDBJ databases">
        <title>Annotation of Streptomyces ghanaensis ATCC 14672.</title>
        <authorList>
            <consortium name="The Broad Institute Genome Sequencing Platform"/>
            <consortium name="Broad Institute Microbial Sequencing Center"/>
            <person name="Fischbach M."/>
            <person name="Ward D."/>
            <person name="Young S."/>
            <person name="Kodira C.D."/>
            <person name="Zeng Q."/>
            <person name="Koehrsen M."/>
            <person name="Godfrey P."/>
            <person name="Alvarado L."/>
            <person name="Berlin A.M."/>
            <person name="Borenstein D."/>
            <person name="Chen Z."/>
            <person name="Engels R."/>
            <person name="Freedman E."/>
            <person name="Gellesch M."/>
            <person name="Goldberg J."/>
            <person name="Griggs A."/>
            <person name="Gujja S."/>
            <person name="Heiman D.I."/>
            <person name="Hepburn T.A."/>
            <person name="Howarth C."/>
            <person name="Jen D."/>
            <person name="Larson L."/>
            <person name="Lewis B."/>
            <person name="Mehta T."/>
            <person name="Park D."/>
            <person name="Pearson M."/>
            <person name="Roberts A."/>
            <person name="Saif S."/>
            <person name="Shea T.D."/>
            <person name="Shenoy N."/>
            <person name="Sisk P."/>
            <person name="Stolte C."/>
            <person name="Sykes S.N."/>
            <person name="Walk T."/>
            <person name="White J."/>
            <person name="Yandava C."/>
            <person name="Straight P."/>
            <person name="Clardy J."/>
            <person name="Hung D."/>
            <person name="Kolter R."/>
            <person name="Mekalanos J."/>
            <person name="Walker S."/>
            <person name="Walsh C.T."/>
            <person name="Wieland B.L.C."/>
            <person name="Ilzarbe M."/>
            <person name="Galagan J."/>
            <person name="Nusbaum C."/>
            <person name="Birren B."/>
        </authorList>
    </citation>
    <scope>NUCLEOTIDE SEQUENCE [LARGE SCALE GENOMIC DNA]</scope>
    <source>
        <strain evidence="5">ATCC 14672 / DSM 40746 / JCM 4963 / KCTC 9882 / NRRL B-12104 / FH 1290</strain>
    </source>
</reference>
<evidence type="ECO:0000313" key="5">
    <source>
        <dbReference type="Proteomes" id="UP000003824"/>
    </source>
</evidence>
<dbReference type="GO" id="GO:0005829">
    <property type="term" value="C:cytosol"/>
    <property type="evidence" value="ECO:0007669"/>
    <property type="project" value="TreeGrafter"/>
</dbReference>
<dbReference type="Proteomes" id="UP000003824">
    <property type="component" value="Unassembled WGS sequence"/>
</dbReference>
<proteinExistence type="predicted"/>
<organism evidence="4 5">
    <name type="scientific">Streptomyces viridosporus (strain ATCC 14672 / DSM 40746 / JCM 4963 / KCTC 9882 / NRRL B-12104 / FH 1290)</name>
    <name type="common">Streptomyces ghanaensis</name>
    <dbReference type="NCBI Taxonomy" id="566461"/>
    <lineage>
        <taxon>Bacteria</taxon>
        <taxon>Bacillati</taxon>
        <taxon>Actinomycetota</taxon>
        <taxon>Actinomycetes</taxon>
        <taxon>Kitasatosporales</taxon>
        <taxon>Streptomycetaceae</taxon>
        <taxon>Streptomyces</taxon>
    </lineage>
</organism>
<name>D6A449_STRV1</name>
<dbReference type="SUPFAM" id="SSF50475">
    <property type="entry name" value="FMN-binding split barrel"/>
    <property type="match status" value="1"/>
</dbReference>
<sequence length="150" mass="16938">MSRFEGVINRGTEQRMSDTMSDDLKKYVDDNAVFATVATIQPDGSSQLSVVWIKRDGDDLLFSTTVGRRKEMNLRRDPRVTVMINPPEAPYTYAEIRGTATLSFEGGPELIEELSRKYTGKDYRDFNPASKDDSQRVVVRITPRKVVGSL</sequence>
<dbReference type="GO" id="GO:0016627">
    <property type="term" value="F:oxidoreductase activity, acting on the CH-CH group of donors"/>
    <property type="evidence" value="ECO:0007669"/>
    <property type="project" value="TreeGrafter"/>
</dbReference>
<dbReference type="PANTHER" id="PTHR35176:SF6">
    <property type="entry name" value="HEME OXYGENASE HI_0854-RELATED"/>
    <property type="match status" value="1"/>
</dbReference>
<evidence type="ECO:0000259" key="3">
    <source>
        <dbReference type="Pfam" id="PF01243"/>
    </source>
</evidence>
<dbReference type="GO" id="GO:0070967">
    <property type="term" value="F:coenzyme F420 binding"/>
    <property type="evidence" value="ECO:0007669"/>
    <property type="project" value="TreeGrafter"/>
</dbReference>
<dbReference type="InterPro" id="IPR052019">
    <property type="entry name" value="F420H2_bilvrd_red/Heme_oxyg"/>
</dbReference>